<gene>
    <name evidence="5" type="ORF">SH1V18_18760</name>
</gene>
<evidence type="ECO:0000259" key="4">
    <source>
        <dbReference type="PROSITE" id="PS51272"/>
    </source>
</evidence>
<keyword evidence="3" id="KW-0472">Membrane</keyword>
<dbReference type="Pfam" id="PF12799">
    <property type="entry name" value="LRR_4"/>
    <property type="match status" value="1"/>
</dbReference>
<keyword evidence="1" id="KW-0433">Leucine-rich repeat</keyword>
<dbReference type="PROSITE" id="PS00018">
    <property type="entry name" value="EF_HAND_1"/>
    <property type="match status" value="1"/>
</dbReference>
<dbReference type="PROSITE" id="PS51450">
    <property type="entry name" value="LRR"/>
    <property type="match status" value="8"/>
</dbReference>
<proteinExistence type="predicted"/>
<keyword evidence="3" id="KW-0812">Transmembrane</keyword>
<dbReference type="SMART" id="SM00365">
    <property type="entry name" value="LRR_SD22"/>
    <property type="match status" value="5"/>
</dbReference>
<accession>A0A9W5YBE2</accession>
<dbReference type="InterPro" id="IPR018247">
    <property type="entry name" value="EF_Hand_1_Ca_BS"/>
</dbReference>
<protein>
    <recommendedName>
        <fullName evidence="4">SLH domain-containing protein</fullName>
    </recommendedName>
</protein>
<dbReference type="SUPFAM" id="SSF52058">
    <property type="entry name" value="L domain-like"/>
    <property type="match status" value="1"/>
</dbReference>
<dbReference type="InterPro" id="IPR001119">
    <property type="entry name" value="SLH_dom"/>
</dbReference>
<evidence type="ECO:0000256" key="1">
    <source>
        <dbReference type="ARBA" id="ARBA00022614"/>
    </source>
</evidence>
<evidence type="ECO:0000313" key="6">
    <source>
        <dbReference type="Proteomes" id="UP001144256"/>
    </source>
</evidence>
<organism evidence="5 6">
    <name type="scientific">Vallitalea longa</name>
    <dbReference type="NCBI Taxonomy" id="2936439"/>
    <lineage>
        <taxon>Bacteria</taxon>
        <taxon>Bacillati</taxon>
        <taxon>Bacillota</taxon>
        <taxon>Clostridia</taxon>
        <taxon>Lachnospirales</taxon>
        <taxon>Vallitaleaceae</taxon>
        <taxon>Vallitalea</taxon>
    </lineage>
</organism>
<dbReference type="InterPro" id="IPR001611">
    <property type="entry name" value="Leu-rich_rpt"/>
</dbReference>
<dbReference type="AlphaFoldDB" id="A0A9W5YBE2"/>
<dbReference type="Proteomes" id="UP001144256">
    <property type="component" value="Unassembled WGS sequence"/>
</dbReference>
<keyword evidence="6" id="KW-1185">Reference proteome</keyword>
<evidence type="ECO:0000256" key="2">
    <source>
        <dbReference type="ARBA" id="ARBA00022737"/>
    </source>
</evidence>
<evidence type="ECO:0000313" key="5">
    <source>
        <dbReference type="EMBL" id="GKX29396.1"/>
    </source>
</evidence>
<keyword evidence="2" id="KW-0677">Repeat</keyword>
<sequence>MVKNKEISRLIYVILTTIIILCGMKLTIVADDEDLIIEFPDSNLKNALIEIGVDTDEDGEITRGEMLACKSDSINYDKCLDDFDLEDKGITDLTGLEYAENITYLNLNKNDIKDLSPISKLKELGILTLNNCDLSNVDINPIMQLNKLKILSLTNCNIDDLSAFEHAAFSTELISLELSFNYIKDISPLKNLIAMREIFFIADQIEDISALENMDRLYQVSFHANNVREIDSLKNKTVLAYLNLEDNDIEDISPIESSVKLINANLAGNRIKNIAPLKNMKEMTYVELSDNEIEDITLLKDLVSLDCIGLMNNKITDISPLADISNLTEIIIDNNDIEDISSLERLNNLSYLSIENNNISDISALANLTNLKKLYILGNDITDLSPIKGLDLEKIDMTEEHIAELSLSGVEDGKVYDRDVMVTFEGGTGTYCPVIEGGRNNPNIILYSGDKFTNNGSYIVRVTHITGKEITVEFTIDKNTKKEQEKPIQEIEETKVIVHDCNLPILGVIDDNVYNSPVTIFFEGTGELNGNLISNGERIEDNGDYTLKVTKDNKYRKLNFSIKKQLHEQLLFGETQGSTPSEWAKETIKEAYEKGLLFDNVTKEYKDSITRKDFCNLMVKLFEKKNMEIVEPAPMDTFIDTQDKGILQAYQLNIINGIGEKIFDPMGTLTREQMAVIADKFLCISYDKYDHKNIVFFNDEQNISTWAIEAVNRLTGNNVLNGVGNNMFAPKKEVTKEQAIAMIYKLYKMNEFGLIHSSEDYSIYIKKYGDEYMTLMTNNNSITLPPYSAIYLYNGMSDTSFEEEIDIDDKGNIVLANYTNQYMIFEPLTLEYPIIYRTENKEGPYIRTAIIDPTYNKEEGNEEFYWAMDYIRLITNWQDVRTGLYYDK</sequence>
<comment type="caution">
    <text evidence="5">The sequence shown here is derived from an EMBL/GenBank/DDBJ whole genome shotgun (WGS) entry which is preliminary data.</text>
</comment>
<dbReference type="InterPro" id="IPR025875">
    <property type="entry name" value="Leu-rich_rpt_4"/>
</dbReference>
<dbReference type="Pfam" id="PF00395">
    <property type="entry name" value="SLH"/>
    <property type="match status" value="2"/>
</dbReference>
<dbReference type="RefSeq" id="WP_281814869.1">
    <property type="nucleotide sequence ID" value="NZ_BRLB01000004.1"/>
</dbReference>
<dbReference type="EMBL" id="BRLB01000004">
    <property type="protein sequence ID" value="GKX29396.1"/>
    <property type="molecule type" value="Genomic_DNA"/>
</dbReference>
<name>A0A9W5YBE2_9FIRM</name>
<dbReference type="PANTHER" id="PTHR46652:SF3">
    <property type="entry name" value="LEUCINE-RICH REPEAT-CONTAINING PROTEIN 9"/>
    <property type="match status" value="1"/>
</dbReference>
<dbReference type="PROSITE" id="PS51272">
    <property type="entry name" value="SLH"/>
    <property type="match status" value="1"/>
</dbReference>
<feature type="domain" description="SLH" evidence="4">
    <location>
        <begin position="694"/>
        <end position="757"/>
    </location>
</feature>
<reference evidence="5" key="1">
    <citation type="submission" date="2022-06" db="EMBL/GenBank/DDBJ databases">
        <title>Vallitalea longa sp. nov., an anaerobic bacterium isolated from marine sediment.</title>
        <authorList>
            <person name="Hirano S."/>
            <person name="Terahara T."/>
            <person name="Mori K."/>
            <person name="Hamada M."/>
            <person name="Matsumoto R."/>
            <person name="Kobayashi T."/>
        </authorList>
    </citation>
    <scope>NUCLEOTIDE SEQUENCE</scope>
    <source>
        <strain evidence="5">SH18-1</strain>
    </source>
</reference>
<dbReference type="Gene3D" id="3.80.10.10">
    <property type="entry name" value="Ribonuclease Inhibitor"/>
    <property type="match status" value="1"/>
</dbReference>
<dbReference type="InterPro" id="IPR032675">
    <property type="entry name" value="LRR_dom_sf"/>
</dbReference>
<evidence type="ECO:0000256" key="3">
    <source>
        <dbReference type="SAM" id="Phobius"/>
    </source>
</evidence>
<dbReference type="PANTHER" id="PTHR46652">
    <property type="entry name" value="LEUCINE-RICH REPEAT AND IQ DOMAIN-CONTAINING PROTEIN 1-RELATED"/>
    <property type="match status" value="1"/>
</dbReference>
<keyword evidence="3" id="KW-1133">Transmembrane helix</keyword>
<feature type="transmembrane region" description="Helical" evidence="3">
    <location>
        <begin position="12"/>
        <end position="30"/>
    </location>
</feature>
<dbReference type="InterPro" id="IPR050836">
    <property type="entry name" value="SDS22/Internalin_LRR"/>
</dbReference>